<evidence type="ECO:0000313" key="16">
    <source>
        <dbReference type="EMBL" id="OOP57566.1"/>
    </source>
</evidence>
<comment type="caution">
    <text evidence="16">The sequence shown here is derived from an EMBL/GenBank/DDBJ whole genome shotgun (WGS) entry which is preliminary data.</text>
</comment>
<evidence type="ECO:0000256" key="8">
    <source>
        <dbReference type="ARBA" id="ARBA00022984"/>
    </source>
</evidence>
<dbReference type="InterPro" id="IPR004101">
    <property type="entry name" value="Mur_ligase_C"/>
</dbReference>
<feature type="short sequence motif" description="Meso-diaminopimelate recognition motif" evidence="11">
    <location>
        <begin position="406"/>
        <end position="409"/>
    </location>
</feature>
<dbReference type="EMBL" id="AYTS01000024">
    <property type="protein sequence ID" value="OOP57566.1"/>
    <property type="molecule type" value="Genomic_DNA"/>
</dbReference>
<dbReference type="GO" id="GO:0008765">
    <property type="term" value="F:UDP-N-acetylmuramoylalanyl-D-glutamate-2,6-diaminopimelate ligase activity"/>
    <property type="evidence" value="ECO:0007669"/>
    <property type="project" value="UniProtKB-UniRule"/>
</dbReference>
<dbReference type="PROSITE" id="PS01011">
    <property type="entry name" value="FOLYLPOLYGLU_SYNT_1"/>
    <property type="match status" value="1"/>
</dbReference>
<dbReference type="NCBIfam" id="NF001126">
    <property type="entry name" value="PRK00139.1-4"/>
    <property type="match status" value="1"/>
</dbReference>
<feature type="binding site" evidence="11">
    <location>
        <position position="32"/>
    </location>
    <ligand>
        <name>UDP-N-acetyl-alpha-D-muramoyl-L-alanyl-D-glutamate</name>
        <dbReference type="ChEBI" id="CHEBI:83900"/>
    </ligand>
</feature>
<keyword evidence="8 11" id="KW-0573">Peptidoglycan synthesis</keyword>
<comment type="caution">
    <text evidence="11">Lacks conserved residue(s) required for the propagation of feature annotation.</text>
</comment>
<evidence type="ECO:0000256" key="1">
    <source>
        <dbReference type="ARBA" id="ARBA00005898"/>
    </source>
</evidence>
<dbReference type="Pfam" id="PF08245">
    <property type="entry name" value="Mur_ligase_M"/>
    <property type="match status" value="1"/>
</dbReference>
<dbReference type="NCBIfam" id="NF001124">
    <property type="entry name" value="PRK00139.1-2"/>
    <property type="match status" value="1"/>
</dbReference>
<dbReference type="GO" id="GO:0071555">
    <property type="term" value="P:cell wall organization"/>
    <property type="evidence" value="ECO:0007669"/>
    <property type="project" value="UniProtKB-KW"/>
</dbReference>
<dbReference type="Gene3D" id="3.90.190.20">
    <property type="entry name" value="Mur ligase, C-terminal domain"/>
    <property type="match status" value="1"/>
</dbReference>
<keyword evidence="11" id="KW-0460">Magnesium</keyword>
<keyword evidence="3 11" id="KW-0436">Ligase</keyword>
<dbReference type="HAMAP" id="MF_00208">
    <property type="entry name" value="MurE"/>
    <property type="match status" value="1"/>
</dbReference>
<evidence type="ECO:0000259" key="14">
    <source>
        <dbReference type="Pfam" id="PF02875"/>
    </source>
</evidence>
<feature type="binding site" evidence="11">
    <location>
        <position position="461"/>
    </location>
    <ligand>
        <name>meso-2,6-diaminopimelate</name>
        <dbReference type="ChEBI" id="CHEBI:57791"/>
    </ligand>
</feature>
<dbReference type="PANTHER" id="PTHR23135">
    <property type="entry name" value="MUR LIGASE FAMILY MEMBER"/>
    <property type="match status" value="1"/>
</dbReference>
<dbReference type="NCBIfam" id="TIGR01085">
    <property type="entry name" value="murE"/>
    <property type="match status" value="1"/>
</dbReference>
<dbReference type="Proteomes" id="UP000189681">
    <property type="component" value="Unassembled WGS sequence"/>
</dbReference>
<feature type="binding site" evidence="11">
    <location>
        <position position="187"/>
    </location>
    <ligand>
        <name>UDP-N-acetyl-alpha-D-muramoyl-L-alanyl-D-glutamate</name>
        <dbReference type="ChEBI" id="CHEBI:83900"/>
    </ligand>
</feature>
<feature type="domain" description="Mur ligase central" evidence="15">
    <location>
        <begin position="110"/>
        <end position="309"/>
    </location>
</feature>
<dbReference type="GO" id="GO:0005524">
    <property type="term" value="F:ATP binding"/>
    <property type="evidence" value="ECO:0007669"/>
    <property type="project" value="UniProtKB-UniRule"/>
</dbReference>
<evidence type="ECO:0000256" key="3">
    <source>
        <dbReference type="ARBA" id="ARBA00022598"/>
    </source>
</evidence>
<dbReference type="SUPFAM" id="SSF53244">
    <property type="entry name" value="MurD-like peptide ligases, peptide-binding domain"/>
    <property type="match status" value="1"/>
</dbReference>
<dbReference type="GO" id="GO:0051301">
    <property type="term" value="P:cell division"/>
    <property type="evidence" value="ECO:0007669"/>
    <property type="project" value="UniProtKB-KW"/>
</dbReference>
<feature type="modified residue" description="N6-carboxylysine" evidence="11">
    <location>
        <position position="221"/>
    </location>
</feature>
<sequence length="489" mass="53907">MVTKLSELCSCLKEYTSCDFVEGEVCGISHDSRKIKKGYVFVAIKGHKVDGHNFIATAIEKGAAALVVEKRTEATPRIPQIVVPHTRPALAVMSNWFYGEPSAQMSVIGITGTNGKTTTSYFTKSIIESAGNKTGLIGTIQYQIGGRVIPAQETTPESVELHGYFAEMLKSGIRYAVIEVSSHALSQCRVEGVCFRSAIFTNLSVEHLDYHTDIRNYRTEKLKLVKGLSPDAFAILNADDNASKHFAECTKSQVVWYGIKKKNADVTAEIQQEDVNTTQILLNSPWGKIPINLNLIGKHNVYNALAAAANGLALGFTLDTVKTGIESLKTVPGRLERIDCGQDYAVYVDFAHTHQALQLVLRTLREVTKGRIILVFGCGGDRDRKKRSKMGHVAEKYSDLFWITSDNPRSEDPNHIIREIQKGVKKESCFRVQADRRTAIEEAISEATGGDVVIIAGKGHEQNQIAKGVTISFDDREVVRQMLQSSMVS</sequence>
<comment type="pathway">
    <text evidence="11 12">Cell wall biogenesis; peptidoglycan biosynthesis.</text>
</comment>
<dbReference type="GO" id="GO:0005737">
    <property type="term" value="C:cytoplasm"/>
    <property type="evidence" value="ECO:0007669"/>
    <property type="project" value="UniProtKB-SubCell"/>
</dbReference>
<dbReference type="AlphaFoldDB" id="A0A1V4AWR4"/>
<dbReference type="GO" id="GO:0008360">
    <property type="term" value="P:regulation of cell shape"/>
    <property type="evidence" value="ECO:0007669"/>
    <property type="project" value="UniProtKB-KW"/>
</dbReference>
<dbReference type="GO" id="GO:0000287">
    <property type="term" value="F:magnesium ion binding"/>
    <property type="evidence" value="ECO:0007669"/>
    <property type="project" value="UniProtKB-UniRule"/>
</dbReference>
<dbReference type="Gene3D" id="3.40.1190.10">
    <property type="entry name" value="Mur-like, catalytic domain"/>
    <property type="match status" value="1"/>
</dbReference>
<comment type="similarity">
    <text evidence="1 11">Belongs to the MurCDEF family. MurE subfamily.</text>
</comment>
<keyword evidence="7 11" id="KW-0133">Cell shape</keyword>
<dbReference type="Pfam" id="PF02875">
    <property type="entry name" value="Mur_ligase_C"/>
    <property type="match status" value="1"/>
</dbReference>
<feature type="binding site" evidence="11">
    <location>
        <begin position="112"/>
        <end position="118"/>
    </location>
    <ligand>
        <name>ATP</name>
        <dbReference type="ChEBI" id="CHEBI:30616"/>
    </ligand>
</feature>
<dbReference type="InterPro" id="IPR018109">
    <property type="entry name" value="Folylpolyglutamate_synth_CS"/>
</dbReference>
<comment type="subcellular location">
    <subcellularLocation>
        <location evidence="11 12">Cytoplasm</location>
    </subcellularLocation>
</comment>
<reference evidence="16 17" key="1">
    <citation type="journal article" date="2017" name="Water Res.">
        <title>Discovery and metagenomic analysis of an anammox bacterial enrichment related to Candidatus "Brocadia caroliniensis" in a full-scale glycerol-fed nitritation-denitritation separate centrate treatment process.</title>
        <authorList>
            <person name="Park H."/>
            <person name="Brotto A.C."/>
            <person name="van Loosdrecht M.C."/>
            <person name="Chandran K."/>
        </authorList>
    </citation>
    <scope>NUCLEOTIDE SEQUENCE [LARGE SCALE GENOMIC DNA]</scope>
    <source>
        <strain evidence="16">26THWARD</strain>
    </source>
</reference>
<evidence type="ECO:0000256" key="2">
    <source>
        <dbReference type="ARBA" id="ARBA00022490"/>
    </source>
</evidence>
<evidence type="ECO:0000256" key="9">
    <source>
        <dbReference type="ARBA" id="ARBA00023306"/>
    </source>
</evidence>
<evidence type="ECO:0000256" key="11">
    <source>
        <dbReference type="HAMAP-Rule" id="MF_00208"/>
    </source>
</evidence>
<dbReference type="GO" id="GO:0009252">
    <property type="term" value="P:peptidoglycan biosynthetic process"/>
    <property type="evidence" value="ECO:0007669"/>
    <property type="project" value="UniProtKB-UniRule"/>
</dbReference>
<feature type="binding site" evidence="11">
    <location>
        <position position="382"/>
    </location>
    <ligand>
        <name>meso-2,6-diaminopimelate</name>
        <dbReference type="ChEBI" id="CHEBI:57791"/>
    </ligand>
</feature>
<keyword evidence="2 11" id="KW-0963">Cytoplasm</keyword>
<comment type="catalytic activity">
    <reaction evidence="11">
        <text>UDP-N-acetyl-alpha-D-muramoyl-L-alanyl-D-glutamate + meso-2,6-diaminopimelate + ATP = UDP-N-acetyl-alpha-D-muramoyl-L-alanyl-gamma-D-glutamyl-meso-2,6-diaminopimelate + ADP + phosphate + H(+)</text>
        <dbReference type="Rhea" id="RHEA:23676"/>
        <dbReference type="ChEBI" id="CHEBI:15378"/>
        <dbReference type="ChEBI" id="CHEBI:30616"/>
        <dbReference type="ChEBI" id="CHEBI:43474"/>
        <dbReference type="ChEBI" id="CHEBI:57791"/>
        <dbReference type="ChEBI" id="CHEBI:83900"/>
        <dbReference type="ChEBI" id="CHEBI:83905"/>
        <dbReference type="ChEBI" id="CHEBI:456216"/>
        <dbReference type="EC" id="6.3.2.13"/>
    </reaction>
</comment>
<organism evidence="16 17">
    <name type="scientific">Candidatus Brocadia carolinensis</name>
    <dbReference type="NCBI Taxonomy" id="1004156"/>
    <lineage>
        <taxon>Bacteria</taxon>
        <taxon>Pseudomonadati</taxon>
        <taxon>Planctomycetota</taxon>
        <taxon>Candidatus Brocadiia</taxon>
        <taxon>Candidatus Brocadiales</taxon>
        <taxon>Candidatus Brocadiaceae</taxon>
        <taxon>Candidatus Brocadia</taxon>
    </lineage>
</organism>
<comment type="cofactor">
    <cofactor evidence="11">
        <name>Mg(2+)</name>
        <dbReference type="ChEBI" id="CHEBI:18420"/>
    </cofactor>
</comment>
<evidence type="ECO:0000256" key="4">
    <source>
        <dbReference type="ARBA" id="ARBA00022618"/>
    </source>
</evidence>
<protein>
    <recommendedName>
        <fullName evidence="11">UDP-N-acetylmuramoyl-L-alanyl-D-glutamate--2,6-diaminopimelate ligase</fullName>
        <ecNumber evidence="11">6.3.2.13</ecNumber>
    </recommendedName>
    <alternativeName>
        <fullName evidence="11">Meso-A2pm-adding enzyme</fullName>
    </alternativeName>
    <alternativeName>
        <fullName evidence="11">Meso-diaminopimelate-adding enzyme</fullName>
    </alternativeName>
    <alternativeName>
        <fullName evidence="11">UDP-MurNAc-L-Ala-D-Glu:meso-diaminopimelate ligase</fullName>
    </alternativeName>
    <alternativeName>
        <fullName evidence="11">UDP-MurNAc-tripeptide synthetase</fullName>
    </alternativeName>
    <alternativeName>
        <fullName evidence="11">UDP-N-acetylmuramyl-tripeptide synthetase</fullName>
    </alternativeName>
</protein>
<dbReference type="GO" id="GO:0004326">
    <property type="term" value="F:tetrahydrofolylpolyglutamate synthase activity"/>
    <property type="evidence" value="ECO:0007669"/>
    <property type="project" value="InterPro"/>
</dbReference>
<feature type="binding site" evidence="11">
    <location>
        <begin position="47"/>
        <end position="49"/>
    </location>
    <ligand>
        <name>UDP-N-acetyl-alpha-D-muramoyl-L-alanyl-D-glutamate</name>
        <dbReference type="ChEBI" id="CHEBI:83900"/>
    </ligand>
</feature>
<keyword evidence="4 11" id="KW-0132">Cell division</keyword>
<comment type="function">
    <text evidence="11">Catalyzes the addition of meso-diaminopimelic acid to the nucleotide precursor UDP-N-acetylmuramoyl-L-alanyl-D-glutamate (UMAG) in the biosynthesis of bacterial cell-wall peptidoglycan.</text>
</comment>
<evidence type="ECO:0000259" key="13">
    <source>
        <dbReference type="Pfam" id="PF01225"/>
    </source>
</evidence>
<evidence type="ECO:0000256" key="6">
    <source>
        <dbReference type="ARBA" id="ARBA00022840"/>
    </source>
</evidence>
<evidence type="ECO:0000256" key="10">
    <source>
        <dbReference type="ARBA" id="ARBA00023316"/>
    </source>
</evidence>
<dbReference type="STRING" id="1004156.AYP45_02655"/>
<comment type="PTM">
    <text evidence="11">Carboxylation is probably crucial for Mg(2+) binding and, consequently, for the gamma-phosphate positioning of ATP.</text>
</comment>
<dbReference type="Gene3D" id="3.40.1390.10">
    <property type="entry name" value="MurE/MurF, N-terminal domain"/>
    <property type="match status" value="1"/>
</dbReference>
<name>A0A1V4AWR4_9BACT</name>
<dbReference type="InterPro" id="IPR005761">
    <property type="entry name" value="UDP-N-AcMur-Glu-dNH2Pim_ligase"/>
</dbReference>
<keyword evidence="5 11" id="KW-0547">Nucleotide-binding</keyword>
<dbReference type="Pfam" id="PF01225">
    <property type="entry name" value="Mur_ligase"/>
    <property type="match status" value="1"/>
</dbReference>
<evidence type="ECO:0000259" key="15">
    <source>
        <dbReference type="Pfam" id="PF08245"/>
    </source>
</evidence>
<proteinExistence type="inferred from homology"/>
<feature type="binding site" evidence="11">
    <location>
        <begin position="406"/>
        <end position="409"/>
    </location>
    <ligand>
        <name>meso-2,6-diaminopimelate</name>
        <dbReference type="ChEBI" id="CHEBI:57791"/>
    </ligand>
</feature>
<accession>A0A1V4AWR4</accession>
<keyword evidence="9 11" id="KW-0131">Cell cycle</keyword>
<dbReference type="InterPro" id="IPR013221">
    <property type="entry name" value="Mur_ligase_cen"/>
</dbReference>
<evidence type="ECO:0000256" key="5">
    <source>
        <dbReference type="ARBA" id="ARBA00022741"/>
    </source>
</evidence>
<feature type="domain" description="Mur ligase C-terminal" evidence="14">
    <location>
        <begin position="333"/>
        <end position="459"/>
    </location>
</feature>
<feature type="domain" description="Mur ligase N-terminal catalytic" evidence="13">
    <location>
        <begin position="26"/>
        <end position="95"/>
    </location>
</feature>
<gene>
    <name evidence="11" type="primary">murE</name>
    <name evidence="16" type="ORF">AYP45_02655</name>
</gene>
<dbReference type="InterPro" id="IPR035911">
    <property type="entry name" value="MurE/MurF_N"/>
</dbReference>
<feature type="binding site" evidence="11">
    <location>
        <position position="189"/>
    </location>
    <ligand>
        <name>UDP-N-acetyl-alpha-D-muramoyl-L-alanyl-D-glutamate</name>
        <dbReference type="ChEBI" id="CHEBI:83900"/>
    </ligand>
</feature>
<feature type="binding site" evidence="11">
    <location>
        <position position="457"/>
    </location>
    <ligand>
        <name>meso-2,6-diaminopimelate</name>
        <dbReference type="ChEBI" id="CHEBI:57791"/>
    </ligand>
</feature>
<feature type="binding site" evidence="11">
    <location>
        <begin position="154"/>
        <end position="155"/>
    </location>
    <ligand>
        <name>UDP-N-acetyl-alpha-D-muramoyl-L-alanyl-D-glutamate</name>
        <dbReference type="ChEBI" id="CHEBI:83900"/>
    </ligand>
</feature>
<dbReference type="UniPathway" id="UPA00219"/>
<evidence type="ECO:0000256" key="7">
    <source>
        <dbReference type="ARBA" id="ARBA00022960"/>
    </source>
</evidence>
<keyword evidence="6 11" id="KW-0067">ATP-binding</keyword>
<evidence type="ECO:0000313" key="17">
    <source>
        <dbReference type="Proteomes" id="UP000189681"/>
    </source>
</evidence>
<feature type="binding site" evidence="11">
    <location>
        <position position="181"/>
    </location>
    <ligand>
        <name>UDP-N-acetyl-alpha-D-muramoyl-L-alanyl-D-glutamate</name>
        <dbReference type="ChEBI" id="CHEBI:83900"/>
    </ligand>
</feature>
<dbReference type="InterPro" id="IPR036565">
    <property type="entry name" value="Mur-like_cat_sf"/>
</dbReference>
<dbReference type="InterPro" id="IPR036615">
    <property type="entry name" value="Mur_ligase_C_dom_sf"/>
</dbReference>
<dbReference type="PANTHER" id="PTHR23135:SF4">
    <property type="entry name" value="UDP-N-ACETYLMURAMOYL-L-ALANYL-D-GLUTAMATE--2,6-DIAMINOPIMELATE LIGASE MURE HOMOLOG, CHLOROPLASTIC"/>
    <property type="match status" value="1"/>
</dbReference>
<dbReference type="SUPFAM" id="SSF53623">
    <property type="entry name" value="MurD-like peptide ligases, catalytic domain"/>
    <property type="match status" value="1"/>
</dbReference>
<evidence type="ECO:0000256" key="12">
    <source>
        <dbReference type="RuleBase" id="RU004135"/>
    </source>
</evidence>
<dbReference type="EC" id="6.3.2.13" evidence="11"/>
<dbReference type="InterPro" id="IPR000713">
    <property type="entry name" value="Mur_ligase_N"/>
</dbReference>
<keyword evidence="10 11" id="KW-0961">Cell wall biogenesis/degradation</keyword>
<dbReference type="SUPFAM" id="SSF63418">
    <property type="entry name" value="MurE/MurF N-terminal domain"/>
    <property type="match status" value="1"/>
</dbReference>